<dbReference type="EC" id="2.3.2.27" evidence="4 15"/>
<evidence type="ECO:0000256" key="14">
    <source>
        <dbReference type="ARBA" id="ARBA00023242"/>
    </source>
</evidence>
<name>A0A6A6I0Q0_9PLEO</name>
<evidence type="ECO:0000256" key="13">
    <source>
        <dbReference type="ARBA" id="ARBA00023204"/>
    </source>
</evidence>
<dbReference type="InterPro" id="IPR011513">
    <property type="entry name" value="Nse1"/>
</dbReference>
<evidence type="ECO:0000256" key="9">
    <source>
        <dbReference type="ARBA" id="ARBA00022771"/>
    </source>
</evidence>
<evidence type="ECO:0000256" key="10">
    <source>
        <dbReference type="ARBA" id="ARBA00022786"/>
    </source>
</evidence>
<keyword evidence="19" id="KW-1185">Reference proteome</keyword>
<evidence type="ECO:0000256" key="2">
    <source>
        <dbReference type="ARBA" id="ARBA00004123"/>
    </source>
</evidence>
<dbReference type="GO" id="GO:0008270">
    <property type="term" value="F:zinc ion binding"/>
    <property type="evidence" value="ECO:0007669"/>
    <property type="project" value="UniProtKB-KW"/>
</dbReference>
<feature type="region of interest" description="Disordered" evidence="16">
    <location>
        <begin position="298"/>
        <end position="330"/>
    </location>
</feature>
<dbReference type="GO" id="GO:0000724">
    <property type="term" value="P:double-strand break repair via homologous recombination"/>
    <property type="evidence" value="ECO:0007669"/>
    <property type="project" value="TreeGrafter"/>
</dbReference>
<keyword evidence="13 15" id="KW-0234">DNA repair</keyword>
<keyword evidence="6 15" id="KW-0808">Transferase</keyword>
<comment type="subunit">
    <text evidence="15">Component of the Smc5-Smc6 complex.</text>
</comment>
<evidence type="ECO:0000256" key="8">
    <source>
        <dbReference type="ARBA" id="ARBA00022763"/>
    </source>
</evidence>
<accession>A0A6A6I0Q0</accession>
<protein>
    <recommendedName>
        <fullName evidence="5 15">Non-structural maintenance of chromosomes element 1 homolog</fullName>
        <ecNumber evidence="4 15">2.3.2.27</ecNumber>
    </recommendedName>
</protein>
<organism evidence="18 19">
    <name type="scientific">Trematosphaeria pertusa</name>
    <dbReference type="NCBI Taxonomy" id="390896"/>
    <lineage>
        <taxon>Eukaryota</taxon>
        <taxon>Fungi</taxon>
        <taxon>Dikarya</taxon>
        <taxon>Ascomycota</taxon>
        <taxon>Pezizomycotina</taxon>
        <taxon>Dothideomycetes</taxon>
        <taxon>Pleosporomycetidae</taxon>
        <taxon>Pleosporales</taxon>
        <taxon>Massarineae</taxon>
        <taxon>Trematosphaeriaceae</taxon>
        <taxon>Trematosphaeria</taxon>
    </lineage>
</organism>
<evidence type="ECO:0000256" key="12">
    <source>
        <dbReference type="ARBA" id="ARBA00023172"/>
    </source>
</evidence>
<keyword evidence="11 15" id="KW-0862">Zinc</keyword>
<keyword evidence="7 15" id="KW-0479">Metal-binding</keyword>
<dbReference type="AlphaFoldDB" id="A0A6A6I0Q0"/>
<reference evidence="18" key="1">
    <citation type="journal article" date="2020" name="Stud. Mycol.">
        <title>101 Dothideomycetes genomes: a test case for predicting lifestyles and emergence of pathogens.</title>
        <authorList>
            <person name="Haridas S."/>
            <person name="Albert R."/>
            <person name="Binder M."/>
            <person name="Bloem J."/>
            <person name="Labutti K."/>
            <person name="Salamov A."/>
            <person name="Andreopoulos B."/>
            <person name="Baker S."/>
            <person name="Barry K."/>
            <person name="Bills G."/>
            <person name="Bluhm B."/>
            <person name="Cannon C."/>
            <person name="Castanera R."/>
            <person name="Culley D."/>
            <person name="Daum C."/>
            <person name="Ezra D."/>
            <person name="Gonzalez J."/>
            <person name="Henrissat B."/>
            <person name="Kuo A."/>
            <person name="Liang C."/>
            <person name="Lipzen A."/>
            <person name="Lutzoni F."/>
            <person name="Magnuson J."/>
            <person name="Mondo S."/>
            <person name="Nolan M."/>
            <person name="Ohm R."/>
            <person name="Pangilinan J."/>
            <person name="Park H.-J."/>
            <person name="Ramirez L."/>
            <person name="Alfaro M."/>
            <person name="Sun H."/>
            <person name="Tritt A."/>
            <person name="Yoshinaga Y."/>
            <person name="Zwiers L.-H."/>
            <person name="Turgeon B."/>
            <person name="Goodwin S."/>
            <person name="Spatafora J."/>
            <person name="Crous P."/>
            <person name="Grigoriev I."/>
        </authorList>
    </citation>
    <scope>NUCLEOTIDE SEQUENCE</scope>
    <source>
        <strain evidence="18">CBS 122368</strain>
    </source>
</reference>
<evidence type="ECO:0000256" key="3">
    <source>
        <dbReference type="ARBA" id="ARBA00010258"/>
    </source>
</evidence>
<dbReference type="Gene3D" id="3.90.1150.220">
    <property type="match status" value="1"/>
</dbReference>
<dbReference type="PANTHER" id="PTHR20973">
    <property type="entry name" value="NON-SMC ELEMENT 1-RELATED"/>
    <property type="match status" value="1"/>
</dbReference>
<evidence type="ECO:0000256" key="5">
    <source>
        <dbReference type="ARBA" id="ARBA00019422"/>
    </source>
</evidence>
<evidence type="ECO:0000313" key="18">
    <source>
        <dbReference type="EMBL" id="KAF2244074.1"/>
    </source>
</evidence>
<sequence length="330" mass="37402">MQRNRDDSPPADANYDHAHRAFLQAFLSQSVMTVDEIRPILAKIMTAHHPDRPRMDGDITQQAITSMVQAVNAKISPLDYEIRSAKDQHTNNTLTYALVNTTSDALTQLATTFTADQIAYIKRLLDAMFDENNTRKREVMAVRSMRAIQLAKAPRRDRQSQAGGDADATQLEANVKGISQIEADTVLATLVSQGFFHKSRHEYYSLAPRALMELRAYLKETYNDPPAEDDDEDSEPTIRIRDCEGCREIVTVGLRCSNRNCDVRWHDSCATQYFNSQQRNARRCPKCKADWTGDQYVGERADRTQSRSSTGGRSSVAQRMNEDEEDDEDE</sequence>
<comment type="catalytic activity">
    <reaction evidence="1 15">
        <text>S-ubiquitinyl-[E2 ubiquitin-conjugating enzyme]-L-cysteine + [acceptor protein]-L-lysine = [E2 ubiquitin-conjugating enzyme]-L-cysteine + N(6)-ubiquitinyl-[acceptor protein]-L-lysine.</text>
        <dbReference type="EC" id="2.3.2.27"/>
    </reaction>
</comment>
<dbReference type="EMBL" id="ML987203">
    <property type="protein sequence ID" value="KAF2244074.1"/>
    <property type="molecule type" value="Genomic_DNA"/>
</dbReference>
<comment type="similarity">
    <text evidence="3 15">Belongs to the NSE1 family.</text>
</comment>
<dbReference type="GO" id="GO:0005634">
    <property type="term" value="C:nucleus"/>
    <property type="evidence" value="ECO:0007669"/>
    <property type="project" value="UniProtKB-SubCell"/>
</dbReference>
<evidence type="ECO:0000256" key="4">
    <source>
        <dbReference type="ARBA" id="ARBA00012483"/>
    </source>
</evidence>
<dbReference type="Pfam" id="PF07574">
    <property type="entry name" value="SMC_Nse1"/>
    <property type="match status" value="1"/>
</dbReference>
<dbReference type="GeneID" id="54589841"/>
<keyword evidence="8 15" id="KW-0227">DNA damage</keyword>
<keyword evidence="14 15" id="KW-0539">Nucleus</keyword>
<evidence type="ECO:0000256" key="16">
    <source>
        <dbReference type="SAM" id="MobiDB-lite"/>
    </source>
</evidence>
<evidence type="ECO:0000256" key="11">
    <source>
        <dbReference type="ARBA" id="ARBA00022833"/>
    </source>
</evidence>
<dbReference type="InterPro" id="IPR036388">
    <property type="entry name" value="WH-like_DNA-bd_sf"/>
</dbReference>
<keyword evidence="9 15" id="KW-0863">Zinc-finger</keyword>
<proteinExistence type="inferred from homology"/>
<dbReference type="PANTHER" id="PTHR20973:SF0">
    <property type="entry name" value="NON-STRUCTURAL MAINTENANCE OF CHROMOSOMES ELEMENT 1 HOMOLOG"/>
    <property type="match status" value="1"/>
</dbReference>
<dbReference type="OrthoDB" id="185455at2759"/>
<evidence type="ECO:0000256" key="6">
    <source>
        <dbReference type="ARBA" id="ARBA00022679"/>
    </source>
</evidence>
<dbReference type="Pfam" id="PF08746">
    <property type="entry name" value="zf-RING-like"/>
    <property type="match status" value="1"/>
</dbReference>
<feature type="domain" description="Non-structural maintenance of chromosomes element 1 RING C4HC3-type" evidence="17">
    <location>
        <begin position="243"/>
        <end position="287"/>
    </location>
</feature>
<evidence type="ECO:0000256" key="15">
    <source>
        <dbReference type="RuleBase" id="RU368018"/>
    </source>
</evidence>
<keyword evidence="10 15" id="KW-0833">Ubl conjugation pathway</keyword>
<gene>
    <name evidence="18" type="ORF">BU26DRAFT_92990</name>
</gene>
<dbReference type="GO" id="GO:0030915">
    <property type="term" value="C:Smc5-Smc6 complex"/>
    <property type="evidence" value="ECO:0007669"/>
    <property type="project" value="UniProtKB-UniRule"/>
</dbReference>
<evidence type="ECO:0000313" key="19">
    <source>
        <dbReference type="Proteomes" id="UP000800094"/>
    </source>
</evidence>
<comment type="subcellular location">
    <subcellularLocation>
        <location evidence="2 15">Nucleus</location>
    </subcellularLocation>
</comment>
<dbReference type="InterPro" id="IPR014857">
    <property type="entry name" value="Nse1_RING_C4HC3-type"/>
</dbReference>
<dbReference type="CDD" id="cd16493">
    <property type="entry name" value="RING-CH-C4HC3_NSE1"/>
    <property type="match status" value="1"/>
</dbReference>
<dbReference type="Gene3D" id="1.10.10.10">
    <property type="entry name" value="Winged helix-like DNA-binding domain superfamily/Winged helix DNA-binding domain"/>
    <property type="match status" value="1"/>
</dbReference>
<dbReference type="InterPro" id="IPR013083">
    <property type="entry name" value="Znf_RING/FYVE/PHD"/>
</dbReference>
<evidence type="ECO:0000259" key="17">
    <source>
        <dbReference type="Pfam" id="PF08746"/>
    </source>
</evidence>
<evidence type="ECO:0000256" key="7">
    <source>
        <dbReference type="ARBA" id="ARBA00022723"/>
    </source>
</evidence>
<comment type="function">
    <text evidence="15">Acts in a DNA repair pathway for removal of UV-induced DNA damage that is distinct from classical nucleotide excision repair and in repair of ionizing radiation damage. Functions in homologous recombination repair of DNA double strand breaks and in recovery of stalled replication forks.</text>
</comment>
<keyword evidence="12 15" id="KW-0233">DNA recombination</keyword>
<feature type="compositionally biased region" description="Low complexity" evidence="16">
    <location>
        <begin position="306"/>
        <end position="315"/>
    </location>
</feature>
<dbReference type="Proteomes" id="UP000800094">
    <property type="component" value="Unassembled WGS sequence"/>
</dbReference>
<dbReference type="RefSeq" id="XP_033679078.1">
    <property type="nucleotide sequence ID" value="XM_033836511.1"/>
</dbReference>
<dbReference type="Gene3D" id="3.30.40.10">
    <property type="entry name" value="Zinc/RING finger domain, C3HC4 (zinc finger)"/>
    <property type="match status" value="1"/>
</dbReference>
<dbReference type="GO" id="GO:0061630">
    <property type="term" value="F:ubiquitin protein ligase activity"/>
    <property type="evidence" value="ECO:0007669"/>
    <property type="project" value="UniProtKB-EC"/>
</dbReference>
<evidence type="ECO:0000256" key="1">
    <source>
        <dbReference type="ARBA" id="ARBA00000900"/>
    </source>
</evidence>